<protein>
    <submittedName>
        <fullName evidence="1">Uncharacterized protein</fullName>
    </submittedName>
</protein>
<organism evidence="1">
    <name type="scientific">Corethron hystrix</name>
    <dbReference type="NCBI Taxonomy" id="216773"/>
    <lineage>
        <taxon>Eukaryota</taxon>
        <taxon>Sar</taxon>
        <taxon>Stramenopiles</taxon>
        <taxon>Ochrophyta</taxon>
        <taxon>Bacillariophyta</taxon>
        <taxon>Coscinodiscophyceae</taxon>
        <taxon>Corethrophycidae</taxon>
        <taxon>Corethrales</taxon>
        <taxon>Corethraceae</taxon>
        <taxon>Corethron</taxon>
    </lineage>
</organism>
<reference evidence="1" key="1">
    <citation type="submission" date="2021-01" db="EMBL/GenBank/DDBJ databases">
        <authorList>
            <person name="Corre E."/>
            <person name="Pelletier E."/>
            <person name="Niang G."/>
            <person name="Scheremetjew M."/>
            <person name="Finn R."/>
            <person name="Kale V."/>
            <person name="Holt S."/>
            <person name="Cochrane G."/>
            <person name="Meng A."/>
            <person name="Brown T."/>
            <person name="Cohen L."/>
        </authorList>
    </citation>
    <scope>NUCLEOTIDE SEQUENCE</scope>
    <source>
        <strain evidence="1">308</strain>
    </source>
</reference>
<name>A0A7S1BCA6_9STRA</name>
<gene>
    <name evidence="1" type="ORF">CHYS00102_LOCUS8619</name>
</gene>
<proteinExistence type="predicted"/>
<accession>A0A7S1BCA6</accession>
<dbReference type="AlphaFoldDB" id="A0A7S1BCA6"/>
<evidence type="ECO:0000313" key="1">
    <source>
        <dbReference type="EMBL" id="CAD8881432.1"/>
    </source>
</evidence>
<sequence length="187" mass="21362">MTRNCDTRYKYFETKPSEKNVQATDLHLLDGTDEDIRPLFDSCRVPERSIINLKSLISRATAGRNSLAENSQSKWQRKVLSITSNSIHHDMKSNLRDIFRERPTPALSFTSSIEDEPEMISVAESFSTKKQQTHGRISPQGSCNVFESLFTSYCMIWDDTRDGADSLHQLEAYPIGRVNGRVIDDRD</sequence>
<dbReference type="EMBL" id="HBFR01011947">
    <property type="protein sequence ID" value="CAD8881432.1"/>
    <property type="molecule type" value="Transcribed_RNA"/>
</dbReference>